<sequence>MDWLKIAIQQKYIKLFKYDSFRNLKEIGKGGFGTVYSAYSENIDNLVALKALHYSPTKDNKISLDGFIKEVKNMNSVNHHVNVIRFFGITQDEIALSVIFGTRETPINGTPVDFMNIYCGAWNDNPELRPTIAEIRNKLDCININLAYCNEQDINTARNNDYDNNSLELFNQSQ</sequence>
<evidence type="ECO:0000313" key="1">
    <source>
        <dbReference type="EMBL" id="CAG8571952.1"/>
    </source>
</evidence>
<gene>
    <name evidence="1" type="ORF">DHETER_LOCUS6100</name>
</gene>
<proteinExistence type="predicted"/>
<protein>
    <submittedName>
        <fullName evidence="1">12756_t:CDS:1</fullName>
    </submittedName>
</protein>
<reference evidence="1" key="1">
    <citation type="submission" date="2021-06" db="EMBL/GenBank/DDBJ databases">
        <authorList>
            <person name="Kallberg Y."/>
            <person name="Tangrot J."/>
            <person name="Rosling A."/>
        </authorList>
    </citation>
    <scope>NUCLEOTIDE SEQUENCE</scope>
    <source>
        <strain evidence="1">IL203A</strain>
    </source>
</reference>
<dbReference type="EMBL" id="CAJVPU010007377">
    <property type="protein sequence ID" value="CAG8571952.1"/>
    <property type="molecule type" value="Genomic_DNA"/>
</dbReference>
<accession>A0ACA9MDK6</accession>
<organism evidence="1 2">
    <name type="scientific">Dentiscutata heterogama</name>
    <dbReference type="NCBI Taxonomy" id="1316150"/>
    <lineage>
        <taxon>Eukaryota</taxon>
        <taxon>Fungi</taxon>
        <taxon>Fungi incertae sedis</taxon>
        <taxon>Mucoromycota</taxon>
        <taxon>Glomeromycotina</taxon>
        <taxon>Glomeromycetes</taxon>
        <taxon>Diversisporales</taxon>
        <taxon>Gigasporaceae</taxon>
        <taxon>Dentiscutata</taxon>
    </lineage>
</organism>
<evidence type="ECO:0000313" key="2">
    <source>
        <dbReference type="Proteomes" id="UP000789702"/>
    </source>
</evidence>
<comment type="caution">
    <text evidence="1">The sequence shown here is derived from an EMBL/GenBank/DDBJ whole genome shotgun (WGS) entry which is preliminary data.</text>
</comment>
<name>A0ACA9MDK6_9GLOM</name>
<feature type="non-terminal residue" evidence="1">
    <location>
        <position position="174"/>
    </location>
</feature>
<keyword evidence="2" id="KW-1185">Reference proteome</keyword>
<dbReference type="Proteomes" id="UP000789702">
    <property type="component" value="Unassembled WGS sequence"/>
</dbReference>